<gene>
    <name evidence="1" type="ORF">PXEA_LOCUS28261</name>
</gene>
<protein>
    <submittedName>
        <fullName evidence="1">Uncharacterized protein</fullName>
    </submittedName>
</protein>
<reference evidence="1" key="1">
    <citation type="submission" date="2018-11" db="EMBL/GenBank/DDBJ databases">
        <authorList>
            <consortium name="Pathogen Informatics"/>
        </authorList>
    </citation>
    <scope>NUCLEOTIDE SEQUENCE</scope>
</reference>
<evidence type="ECO:0000313" key="1">
    <source>
        <dbReference type="EMBL" id="VEL34821.1"/>
    </source>
</evidence>
<organism evidence="1 2">
    <name type="scientific">Protopolystoma xenopodis</name>
    <dbReference type="NCBI Taxonomy" id="117903"/>
    <lineage>
        <taxon>Eukaryota</taxon>
        <taxon>Metazoa</taxon>
        <taxon>Spiralia</taxon>
        <taxon>Lophotrochozoa</taxon>
        <taxon>Platyhelminthes</taxon>
        <taxon>Monogenea</taxon>
        <taxon>Polyopisthocotylea</taxon>
        <taxon>Polystomatidea</taxon>
        <taxon>Polystomatidae</taxon>
        <taxon>Protopolystoma</taxon>
    </lineage>
</organism>
<name>A0A448XED0_9PLAT</name>
<proteinExistence type="predicted"/>
<evidence type="ECO:0000313" key="2">
    <source>
        <dbReference type="Proteomes" id="UP000784294"/>
    </source>
</evidence>
<dbReference type="Proteomes" id="UP000784294">
    <property type="component" value="Unassembled WGS sequence"/>
</dbReference>
<accession>A0A448XED0</accession>
<keyword evidence="2" id="KW-1185">Reference proteome</keyword>
<dbReference type="EMBL" id="CAAALY010248477">
    <property type="protein sequence ID" value="VEL34821.1"/>
    <property type="molecule type" value="Genomic_DNA"/>
</dbReference>
<comment type="caution">
    <text evidence="1">The sequence shown here is derived from an EMBL/GenBank/DDBJ whole genome shotgun (WGS) entry which is preliminary data.</text>
</comment>
<dbReference type="AlphaFoldDB" id="A0A448XED0"/>
<sequence>MHDPHLHRALFSCSKQDLHTFSPFRGFHTRQLNPATGPFCRHQPSTVEPASCRPDPTRCPRHMDLVMCCHHSNRTTPVRSSIHGLHDRRAAANYKPTACGSPRERPTCGQHATQMNHVNARRPV</sequence>